<accession>A0A1G7NLU9</accession>
<dbReference type="OrthoDB" id="9805924at2"/>
<dbReference type="InterPro" id="IPR050832">
    <property type="entry name" value="Bact_Acetyltransf"/>
</dbReference>
<evidence type="ECO:0000256" key="2">
    <source>
        <dbReference type="ARBA" id="ARBA00023315"/>
    </source>
</evidence>
<dbReference type="Proteomes" id="UP000199623">
    <property type="component" value="Unassembled WGS sequence"/>
</dbReference>
<dbReference type="EMBL" id="FNCC01000003">
    <property type="protein sequence ID" value="SDF75064.1"/>
    <property type="molecule type" value="Genomic_DNA"/>
</dbReference>
<protein>
    <submittedName>
        <fullName evidence="4">Acetyltransferase (GNAT) domain-containing protein</fullName>
    </submittedName>
</protein>
<keyword evidence="2" id="KW-0012">Acyltransferase</keyword>
<evidence type="ECO:0000256" key="1">
    <source>
        <dbReference type="ARBA" id="ARBA00022679"/>
    </source>
</evidence>
<dbReference type="CDD" id="cd04301">
    <property type="entry name" value="NAT_SF"/>
    <property type="match status" value="1"/>
</dbReference>
<dbReference type="PROSITE" id="PS51186">
    <property type="entry name" value="GNAT"/>
    <property type="match status" value="1"/>
</dbReference>
<dbReference type="PANTHER" id="PTHR43877:SF2">
    <property type="entry name" value="AMINOALKYLPHOSPHONATE N-ACETYLTRANSFERASE-RELATED"/>
    <property type="match status" value="1"/>
</dbReference>
<dbReference type="GO" id="GO:0016747">
    <property type="term" value="F:acyltransferase activity, transferring groups other than amino-acyl groups"/>
    <property type="evidence" value="ECO:0007669"/>
    <property type="project" value="InterPro"/>
</dbReference>
<evidence type="ECO:0000313" key="4">
    <source>
        <dbReference type="EMBL" id="SDF75064.1"/>
    </source>
</evidence>
<keyword evidence="1 4" id="KW-0808">Transferase</keyword>
<dbReference type="SUPFAM" id="SSF55729">
    <property type="entry name" value="Acyl-CoA N-acyltransferases (Nat)"/>
    <property type="match status" value="1"/>
</dbReference>
<dbReference type="Pfam" id="PF00583">
    <property type="entry name" value="Acetyltransf_1"/>
    <property type="match status" value="1"/>
</dbReference>
<dbReference type="RefSeq" id="WP_090047771.1">
    <property type="nucleotide sequence ID" value="NZ_FNCC01000003.1"/>
</dbReference>
<keyword evidence="5" id="KW-1185">Reference proteome</keyword>
<dbReference type="AlphaFoldDB" id="A0A1G7NLU9"/>
<organism evidence="4 5">
    <name type="scientific">Lentzea fradiae</name>
    <dbReference type="NCBI Taxonomy" id="200378"/>
    <lineage>
        <taxon>Bacteria</taxon>
        <taxon>Bacillati</taxon>
        <taxon>Actinomycetota</taxon>
        <taxon>Actinomycetes</taxon>
        <taxon>Pseudonocardiales</taxon>
        <taxon>Pseudonocardiaceae</taxon>
        <taxon>Lentzea</taxon>
    </lineage>
</organism>
<proteinExistence type="predicted"/>
<dbReference type="InterPro" id="IPR000182">
    <property type="entry name" value="GNAT_dom"/>
</dbReference>
<sequence>MLGFVSDATLAPEIAALVNRVYADAEKGLWAEGGSRTTESEVADLIRAGEIVLARRGERVVGAVRVQRIEDGVGEFGMLVADPGERGTGIGKALVSFAENWALRRDLAHMQLELLVPREWQHPVKEFLRAWYTRLGYRVVHVGDFTRDYPALAPHLACPCDFLVFRKDLRSQWLNS</sequence>
<evidence type="ECO:0000313" key="5">
    <source>
        <dbReference type="Proteomes" id="UP000199623"/>
    </source>
</evidence>
<dbReference type="InterPro" id="IPR016181">
    <property type="entry name" value="Acyl_CoA_acyltransferase"/>
</dbReference>
<evidence type="ECO:0000259" key="3">
    <source>
        <dbReference type="PROSITE" id="PS51186"/>
    </source>
</evidence>
<reference evidence="5" key="1">
    <citation type="submission" date="2016-10" db="EMBL/GenBank/DDBJ databases">
        <authorList>
            <person name="Varghese N."/>
            <person name="Submissions S."/>
        </authorList>
    </citation>
    <scope>NUCLEOTIDE SEQUENCE [LARGE SCALE GENOMIC DNA]</scope>
    <source>
        <strain evidence="5">CGMCC 4.3506</strain>
    </source>
</reference>
<gene>
    <name evidence="4" type="ORF">SAMN05216553_10393</name>
</gene>
<name>A0A1G7NLU9_9PSEU</name>
<feature type="domain" description="N-acetyltransferase" evidence="3">
    <location>
        <begin position="8"/>
        <end position="161"/>
    </location>
</feature>
<dbReference type="STRING" id="200378.SAMN05216553_10393"/>
<dbReference type="PANTHER" id="PTHR43877">
    <property type="entry name" value="AMINOALKYLPHOSPHONATE N-ACETYLTRANSFERASE-RELATED-RELATED"/>
    <property type="match status" value="1"/>
</dbReference>
<dbReference type="Gene3D" id="3.40.630.30">
    <property type="match status" value="1"/>
</dbReference>